<name>A0ABT1S3J7_9FIRM</name>
<keyword evidence="1" id="KW-0808">Transferase</keyword>
<evidence type="ECO:0000256" key="1">
    <source>
        <dbReference type="ARBA" id="ARBA00022679"/>
    </source>
</evidence>
<dbReference type="EMBL" id="JANFZH010000046">
    <property type="protein sequence ID" value="MCQ4841370.1"/>
    <property type="molecule type" value="Genomic_DNA"/>
</dbReference>
<dbReference type="Gene3D" id="3.40.50.150">
    <property type="entry name" value="Vaccinia Virus protein VP39"/>
    <property type="match status" value="1"/>
</dbReference>
<feature type="domain" description="Methyltransferase" evidence="2">
    <location>
        <begin position="48"/>
        <end position="143"/>
    </location>
</feature>
<gene>
    <name evidence="3" type="ORF">NE695_15770</name>
</gene>
<dbReference type="Proteomes" id="UP001524473">
    <property type="component" value="Unassembled WGS sequence"/>
</dbReference>
<reference evidence="3 4" key="1">
    <citation type="submission" date="2022-06" db="EMBL/GenBank/DDBJ databases">
        <title>Isolation of gut microbiota from human fecal samples.</title>
        <authorList>
            <person name="Pamer E.G."/>
            <person name="Barat B."/>
            <person name="Waligurski E."/>
            <person name="Medina S."/>
            <person name="Paddock L."/>
            <person name="Mostad J."/>
        </authorList>
    </citation>
    <scope>NUCLEOTIDE SEQUENCE [LARGE SCALE GENOMIC DNA]</scope>
    <source>
        <strain evidence="3 4">DFI.9.73</strain>
    </source>
</reference>
<dbReference type="Pfam" id="PF13649">
    <property type="entry name" value="Methyltransf_25"/>
    <property type="match status" value="1"/>
</dbReference>
<dbReference type="GO" id="GO:0008168">
    <property type="term" value="F:methyltransferase activity"/>
    <property type="evidence" value="ECO:0007669"/>
    <property type="project" value="UniProtKB-KW"/>
</dbReference>
<dbReference type="SUPFAM" id="SSF53335">
    <property type="entry name" value="S-adenosyl-L-methionine-dependent methyltransferases"/>
    <property type="match status" value="1"/>
</dbReference>
<protein>
    <submittedName>
        <fullName evidence="3">Class I SAM-dependent methyltransferase</fullName>
    </submittedName>
</protein>
<dbReference type="InterPro" id="IPR029063">
    <property type="entry name" value="SAM-dependent_MTases_sf"/>
</dbReference>
<dbReference type="RefSeq" id="WP_066859880.1">
    <property type="nucleotide sequence ID" value="NZ_CABKVV010000008.1"/>
</dbReference>
<sequence>MPLEEMNSFFDARVKDYEEYVRQEADGAQDYYRETAKLIPKRKRLSLVDLGVGTGLELDEIFQQNPGVTVTGIDISEGMLRKLREKNRKRMEQVQAVKGNFFEYDFGIERYDGAVSVMSMHYFEPQAKLELYRKLGRSLKKGGFYLETDLYAPNGEYEQSCAAENERLRREQGIRGGFYHYRIPCTVERQAKLFFAAGFSSVRVCWACGNTVILMAKK</sequence>
<keyword evidence="4" id="KW-1185">Reference proteome</keyword>
<evidence type="ECO:0000259" key="2">
    <source>
        <dbReference type="Pfam" id="PF13649"/>
    </source>
</evidence>
<evidence type="ECO:0000313" key="4">
    <source>
        <dbReference type="Proteomes" id="UP001524473"/>
    </source>
</evidence>
<accession>A0ABT1S3J7</accession>
<dbReference type="GO" id="GO:0032259">
    <property type="term" value="P:methylation"/>
    <property type="evidence" value="ECO:0007669"/>
    <property type="project" value="UniProtKB-KW"/>
</dbReference>
<evidence type="ECO:0000313" key="3">
    <source>
        <dbReference type="EMBL" id="MCQ4841370.1"/>
    </source>
</evidence>
<keyword evidence="3" id="KW-0489">Methyltransferase</keyword>
<proteinExistence type="predicted"/>
<dbReference type="GeneID" id="90530974"/>
<organism evidence="3 4">
    <name type="scientific">Neglectibacter timonensis</name>
    <dbReference type="NCBI Taxonomy" id="1776382"/>
    <lineage>
        <taxon>Bacteria</taxon>
        <taxon>Bacillati</taxon>
        <taxon>Bacillota</taxon>
        <taxon>Clostridia</taxon>
        <taxon>Eubacteriales</taxon>
        <taxon>Oscillospiraceae</taxon>
        <taxon>Neglectibacter</taxon>
    </lineage>
</organism>
<comment type="caution">
    <text evidence="3">The sequence shown here is derived from an EMBL/GenBank/DDBJ whole genome shotgun (WGS) entry which is preliminary data.</text>
</comment>
<dbReference type="CDD" id="cd02440">
    <property type="entry name" value="AdoMet_MTases"/>
    <property type="match status" value="1"/>
</dbReference>
<dbReference type="InterPro" id="IPR041698">
    <property type="entry name" value="Methyltransf_25"/>
</dbReference>
<dbReference type="PANTHER" id="PTHR43861">
    <property type="entry name" value="TRANS-ACONITATE 2-METHYLTRANSFERASE-RELATED"/>
    <property type="match status" value="1"/>
</dbReference>